<feature type="region of interest" description="Disordered" evidence="1">
    <location>
        <begin position="1"/>
        <end position="37"/>
    </location>
</feature>
<sequence>MNPLLEGRAKTLTDFQKKARKESSIFSDSQKSRNFSS</sequence>
<accession>M3FB02</accession>
<organism evidence="2 3">
    <name type="scientific">Leptospira borgpetersenii str. 200701203</name>
    <dbReference type="NCBI Taxonomy" id="1193007"/>
    <lineage>
        <taxon>Bacteria</taxon>
        <taxon>Pseudomonadati</taxon>
        <taxon>Spirochaetota</taxon>
        <taxon>Spirochaetia</taxon>
        <taxon>Leptospirales</taxon>
        <taxon>Leptospiraceae</taxon>
        <taxon>Leptospira</taxon>
    </lineage>
</organism>
<evidence type="ECO:0000256" key="1">
    <source>
        <dbReference type="SAM" id="MobiDB-lite"/>
    </source>
</evidence>
<comment type="caution">
    <text evidence="2">The sequence shown here is derived from an EMBL/GenBank/DDBJ whole genome shotgun (WGS) entry which is preliminary data.</text>
</comment>
<name>M3FB02_LEPBO</name>
<proteinExistence type="predicted"/>
<dbReference type="AlphaFoldDB" id="M3FB02"/>
<feature type="compositionally biased region" description="Polar residues" evidence="1">
    <location>
        <begin position="24"/>
        <end position="37"/>
    </location>
</feature>
<gene>
    <name evidence="2" type="ORF">LEP1GSC123_0150</name>
</gene>
<dbReference type="BioCyc" id="LBOR1193007:G11KN-2513-MONOMER"/>
<reference evidence="2 3" key="1">
    <citation type="submission" date="2013-01" db="EMBL/GenBank/DDBJ databases">
        <authorList>
            <person name="Harkins D.M."/>
            <person name="Durkin A.S."/>
            <person name="Brinkac L.M."/>
            <person name="Haft D.H."/>
            <person name="Selengut J.D."/>
            <person name="Sanka R."/>
            <person name="DePew J."/>
            <person name="Purushe J."/>
            <person name="Picardeau M."/>
            <person name="Werts C."/>
            <person name="Goarant C."/>
            <person name="Vinetz J.M."/>
            <person name="Sutton G.G."/>
            <person name="Nierman W.C."/>
            <person name="Fouts D.E."/>
        </authorList>
    </citation>
    <scope>NUCLEOTIDE SEQUENCE [LARGE SCALE GENOMIC DNA]</scope>
    <source>
        <strain evidence="2 3">200701203</strain>
    </source>
</reference>
<protein>
    <submittedName>
        <fullName evidence="2">Uncharacterized protein</fullName>
    </submittedName>
</protein>
<feature type="compositionally biased region" description="Basic and acidic residues" evidence="1">
    <location>
        <begin position="7"/>
        <end position="23"/>
    </location>
</feature>
<evidence type="ECO:0000313" key="2">
    <source>
        <dbReference type="EMBL" id="EMF99057.1"/>
    </source>
</evidence>
<evidence type="ECO:0000313" key="3">
    <source>
        <dbReference type="Proteomes" id="UP000011783"/>
    </source>
</evidence>
<dbReference type="Proteomes" id="UP000011783">
    <property type="component" value="Unassembled WGS sequence"/>
</dbReference>
<dbReference type="EMBL" id="AKWO02000075">
    <property type="protein sequence ID" value="EMF99057.1"/>
    <property type="molecule type" value="Genomic_DNA"/>
</dbReference>